<evidence type="ECO:0000313" key="1">
    <source>
        <dbReference type="EnsemblMetazoa" id="AMIN014884-PA"/>
    </source>
</evidence>
<reference evidence="1" key="2">
    <citation type="submission" date="2020-05" db="UniProtKB">
        <authorList>
            <consortium name="EnsemblMetazoa"/>
        </authorList>
    </citation>
    <scope>IDENTIFICATION</scope>
    <source>
        <strain evidence="1">MINIMUS1</strain>
    </source>
</reference>
<protein>
    <submittedName>
        <fullName evidence="1">Uncharacterized protein</fullName>
    </submittedName>
</protein>
<name>A0A182WQG1_9DIPT</name>
<evidence type="ECO:0000313" key="2">
    <source>
        <dbReference type="Proteomes" id="UP000075920"/>
    </source>
</evidence>
<proteinExistence type="predicted"/>
<sequence>MVQAFCPFSSKPIALRSSLQLQCNAPQAAYRLTSFQLSLTVQSLRLYSVKLDRYNTNTMRSEKSQVASFFYILMCPSVEEPK</sequence>
<accession>A0A182WQG1</accession>
<dbReference type="EnsemblMetazoa" id="AMIN014884-RA">
    <property type="protein sequence ID" value="AMIN014884-PA"/>
    <property type="gene ID" value="AMIN014884"/>
</dbReference>
<organism evidence="1 2">
    <name type="scientific">Anopheles minimus</name>
    <dbReference type="NCBI Taxonomy" id="112268"/>
    <lineage>
        <taxon>Eukaryota</taxon>
        <taxon>Metazoa</taxon>
        <taxon>Ecdysozoa</taxon>
        <taxon>Arthropoda</taxon>
        <taxon>Hexapoda</taxon>
        <taxon>Insecta</taxon>
        <taxon>Pterygota</taxon>
        <taxon>Neoptera</taxon>
        <taxon>Endopterygota</taxon>
        <taxon>Diptera</taxon>
        <taxon>Nematocera</taxon>
        <taxon>Culicoidea</taxon>
        <taxon>Culicidae</taxon>
        <taxon>Anophelinae</taxon>
        <taxon>Anopheles</taxon>
    </lineage>
</organism>
<dbReference type="VEuPathDB" id="VectorBase:AMIN014884"/>
<reference evidence="2" key="1">
    <citation type="submission" date="2013-03" db="EMBL/GenBank/DDBJ databases">
        <title>The Genome Sequence of Anopheles minimus MINIMUS1.</title>
        <authorList>
            <consortium name="The Broad Institute Genomics Platform"/>
            <person name="Neafsey D.E."/>
            <person name="Walton C."/>
            <person name="Walker B."/>
            <person name="Young S.K."/>
            <person name="Zeng Q."/>
            <person name="Gargeya S."/>
            <person name="Fitzgerald M."/>
            <person name="Haas B."/>
            <person name="Abouelleil A."/>
            <person name="Allen A.W."/>
            <person name="Alvarado L."/>
            <person name="Arachchi H.M."/>
            <person name="Berlin A.M."/>
            <person name="Chapman S.B."/>
            <person name="Gainer-Dewar J."/>
            <person name="Goldberg J."/>
            <person name="Griggs A."/>
            <person name="Gujja S."/>
            <person name="Hansen M."/>
            <person name="Howarth C."/>
            <person name="Imamovic A."/>
            <person name="Ireland A."/>
            <person name="Larimer J."/>
            <person name="McCowan C."/>
            <person name="Murphy C."/>
            <person name="Pearson M."/>
            <person name="Poon T.W."/>
            <person name="Priest M."/>
            <person name="Roberts A."/>
            <person name="Saif S."/>
            <person name="Shea T."/>
            <person name="Sisk P."/>
            <person name="Sykes S."/>
            <person name="Wortman J."/>
            <person name="Nusbaum C."/>
            <person name="Birren B."/>
        </authorList>
    </citation>
    <scope>NUCLEOTIDE SEQUENCE [LARGE SCALE GENOMIC DNA]</scope>
    <source>
        <strain evidence="2">MINIMUS1</strain>
    </source>
</reference>
<dbReference type="Proteomes" id="UP000075920">
    <property type="component" value="Unassembled WGS sequence"/>
</dbReference>
<dbReference type="AlphaFoldDB" id="A0A182WQG1"/>
<keyword evidence="2" id="KW-1185">Reference proteome</keyword>